<feature type="transmembrane region" description="Helical" evidence="1">
    <location>
        <begin position="105"/>
        <end position="128"/>
    </location>
</feature>
<reference evidence="3 4" key="1">
    <citation type="journal article" date="2015" name="Stand. Genomic Sci.">
        <title>Complete genome sequence of and proposal of Thermofilum uzonense sp. nov. a novel hyperthermophilic crenarchaeon and emended description of the genus Thermofilum.</title>
        <authorList>
            <person name="Toshchakov S.V."/>
            <person name="Korzhenkov A.A."/>
            <person name="Samarov N.I."/>
            <person name="Mazunin I.O."/>
            <person name="Mozhey O.I."/>
            <person name="Shmyr I.S."/>
            <person name="Derbikova K.S."/>
            <person name="Taranov E.A."/>
            <person name="Dominova I.N."/>
            <person name="Bonch-Osmolovskaya E.A."/>
            <person name="Patrushev M.V."/>
            <person name="Podosokorskaya O.A."/>
            <person name="Kublanov I.V."/>
        </authorList>
    </citation>
    <scope>NUCLEOTIDE SEQUENCE [LARGE SCALE GENOMIC DNA]</scope>
    <source>
        <strain evidence="3 4">1807-2</strain>
    </source>
</reference>
<name>A0A0F7FI79_9CREN</name>
<evidence type="ECO:0000259" key="2">
    <source>
        <dbReference type="Pfam" id="PF09843"/>
    </source>
</evidence>
<feature type="transmembrane region" description="Helical" evidence="1">
    <location>
        <begin position="47"/>
        <end position="67"/>
    </location>
</feature>
<keyword evidence="1" id="KW-0812">Transmembrane</keyword>
<dbReference type="GeneID" id="25402036"/>
<gene>
    <name evidence="3" type="ORF">MA03_07355</name>
</gene>
<evidence type="ECO:0000313" key="3">
    <source>
        <dbReference type="EMBL" id="AKG39095.1"/>
    </source>
</evidence>
<sequence>MVDDRYEGFRKSYRWLFSLPSLWLVLLYNILLLLVAIFLGLLKGYELNSLLVALASIAIPFTVTFIIDRRVLTLKRLLGLYSIYLVFLFPVILLGKQLLLATIPFVLLSFLVFLAIARRTALASFLAAYLSTIYFLQHQFLLYVIIPVAVYITVAFPILYNINRRVKLVAGVGGLKYLRSFLRYTLAGEKKEVEECLSAAAVKKTVPIHVFELYSDGVLLGRIVVSGVHPGPLRTLGSSTLPEAILEKCHSALFLKAPAGHGENLALSRDVEKVAEKVCGETSRAEQTGSATLGVADGKLVRSISLRFSNGVSLCLLDPQVSMEDLPATLREEFEEDHVVVADLHNMIDDNFIQLPEDPQENPELHLDVKQTILESLRDVRAEGVLKAGLARVKYSDKLSVGKGGISCAVFSIDDKKLAIVSVDGNNMDPVFKALVNRELASGLDYLLLATTDTHVMTGLFQGVDYYPVGSLNKEQILRNIRDCLLEASQNLKECRVSYRVVPVNALFMDGSKLKGLSRVTRLNVRDGLLLAMLALLSLPILLLLL</sequence>
<dbReference type="HOGENOM" id="CLU_498427_0_0_2"/>
<dbReference type="PATRIC" id="fig|1550241.5.peg.1523"/>
<dbReference type="RefSeq" id="WP_052884633.1">
    <property type="nucleotide sequence ID" value="NZ_CP009961.1"/>
</dbReference>
<feature type="transmembrane region" description="Helical" evidence="1">
    <location>
        <begin position="79"/>
        <end position="99"/>
    </location>
</feature>
<dbReference type="InterPro" id="IPR019204">
    <property type="entry name" value="DUF2070_membrane"/>
</dbReference>
<dbReference type="EMBL" id="CP009961">
    <property type="protein sequence ID" value="AKG39095.1"/>
    <property type="molecule type" value="Genomic_DNA"/>
</dbReference>
<feature type="transmembrane region" description="Helical" evidence="1">
    <location>
        <begin position="140"/>
        <end position="160"/>
    </location>
</feature>
<dbReference type="Proteomes" id="UP000067434">
    <property type="component" value="Chromosome"/>
</dbReference>
<feature type="transmembrane region" description="Helical" evidence="1">
    <location>
        <begin position="528"/>
        <end position="545"/>
    </location>
</feature>
<dbReference type="KEGG" id="thf:MA03_07355"/>
<dbReference type="AlphaFoldDB" id="A0A0F7FI79"/>
<accession>A0A0F7FI79</accession>
<feature type="transmembrane region" description="Helical" evidence="1">
    <location>
        <begin position="21"/>
        <end position="41"/>
    </location>
</feature>
<keyword evidence="1" id="KW-1133">Transmembrane helix</keyword>
<feature type="domain" description="DUF2070" evidence="2">
    <location>
        <begin position="9"/>
        <end position="541"/>
    </location>
</feature>
<dbReference type="OrthoDB" id="8914at2157"/>
<protein>
    <recommendedName>
        <fullName evidence="2">DUF2070 domain-containing protein</fullName>
    </recommendedName>
</protein>
<proteinExistence type="predicted"/>
<dbReference type="Pfam" id="PF09843">
    <property type="entry name" value="DUF2070"/>
    <property type="match status" value="1"/>
</dbReference>
<keyword evidence="4" id="KW-1185">Reference proteome</keyword>
<evidence type="ECO:0000313" key="4">
    <source>
        <dbReference type="Proteomes" id="UP000067434"/>
    </source>
</evidence>
<keyword evidence="1" id="KW-0472">Membrane</keyword>
<dbReference type="STRING" id="1550241.MA03_07355"/>
<organism evidence="3 4">
    <name type="scientific">Infirmifilum uzonense</name>
    <dbReference type="NCBI Taxonomy" id="1550241"/>
    <lineage>
        <taxon>Archaea</taxon>
        <taxon>Thermoproteota</taxon>
        <taxon>Thermoprotei</taxon>
        <taxon>Thermofilales</taxon>
        <taxon>Thermofilaceae</taxon>
        <taxon>Infirmifilum</taxon>
    </lineage>
</organism>
<evidence type="ECO:0000256" key="1">
    <source>
        <dbReference type="SAM" id="Phobius"/>
    </source>
</evidence>